<dbReference type="VEuPathDB" id="FungiDB:PHYBLDRAFT_141802"/>
<proteinExistence type="predicted"/>
<accession>A0A162UTI7</accession>
<dbReference type="RefSeq" id="XP_018295982.1">
    <property type="nucleotide sequence ID" value="XM_018430673.1"/>
</dbReference>
<evidence type="ECO:0000313" key="2">
    <source>
        <dbReference type="EMBL" id="OAD77942.1"/>
    </source>
</evidence>
<feature type="transmembrane region" description="Helical" evidence="1">
    <location>
        <begin position="20"/>
        <end position="43"/>
    </location>
</feature>
<keyword evidence="1" id="KW-1133">Transmembrane helix</keyword>
<protein>
    <submittedName>
        <fullName evidence="2">Uncharacterized protein</fullName>
    </submittedName>
</protein>
<dbReference type="InParanoid" id="A0A162UTI7"/>
<reference evidence="3" key="1">
    <citation type="submission" date="2015-06" db="EMBL/GenBank/DDBJ databases">
        <title>Expansion of signal transduction pathways in fungi by whole-genome duplication.</title>
        <authorList>
            <consortium name="DOE Joint Genome Institute"/>
            <person name="Corrochano L.M."/>
            <person name="Kuo A."/>
            <person name="Marcet-Houben M."/>
            <person name="Polaino S."/>
            <person name="Salamov A."/>
            <person name="Villalobos J.M."/>
            <person name="Alvarez M.I."/>
            <person name="Avalos J."/>
            <person name="Benito E.P."/>
            <person name="Benoit I."/>
            <person name="Burger G."/>
            <person name="Camino L.P."/>
            <person name="Canovas D."/>
            <person name="Cerda-Olmedo E."/>
            <person name="Cheng J.-F."/>
            <person name="Dominguez A."/>
            <person name="Elias M."/>
            <person name="Eslava A.P."/>
            <person name="Glaser F."/>
            <person name="Grimwood J."/>
            <person name="Gutierrez G."/>
            <person name="Heitman J."/>
            <person name="Henrissat B."/>
            <person name="Iturriaga E.A."/>
            <person name="Lang B.F."/>
            <person name="Lavin J.L."/>
            <person name="Lee S."/>
            <person name="Li W."/>
            <person name="Lindquist E."/>
            <person name="Lopez-Garcia S."/>
            <person name="Luque E.M."/>
            <person name="Marcos A.T."/>
            <person name="Martin J."/>
            <person name="McCluskey K."/>
            <person name="Medina H.R."/>
            <person name="Miralles-Duran A."/>
            <person name="Miyazaki A."/>
            <person name="Munoz-Torres E."/>
            <person name="Oguiza J.A."/>
            <person name="Ohm R."/>
            <person name="Olmedo M."/>
            <person name="Orejas M."/>
            <person name="Ortiz-Castellanos L."/>
            <person name="Pisabarro A.G."/>
            <person name="Rodriguez-Romero J."/>
            <person name="Ruiz-Herrera J."/>
            <person name="Ruiz-Vazquez R."/>
            <person name="Sanz C."/>
            <person name="Schackwitz W."/>
            <person name="Schmutz J."/>
            <person name="Shahriari M."/>
            <person name="Shelest E."/>
            <person name="Silva-Franco F."/>
            <person name="Soanes D."/>
            <person name="Syed K."/>
            <person name="Tagua V.G."/>
            <person name="Talbot N.J."/>
            <person name="Thon M."/>
            <person name="De vries R.P."/>
            <person name="Wiebenga A."/>
            <person name="Yadav J.S."/>
            <person name="Braun E.L."/>
            <person name="Baker S."/>
            <person name="Garre V."/>
            <person name="Horwitz B."/>
            <person name="Torres-Martinez S."/>
            <person name="Idnurm A."/>
            <person name="Herrera-Estrella A."/>
            <person name="Gabaldon T."/>
            <person name="Grigoriev I.V."/>
        </authorList>
    </citation>
    <scope>NUCLEOTIDE SEQUENCE [LARGE SCALE GENOMIC DNA]</scope>
    <source>
        <strain evidence="3">NRRL 1555(-)</strain>
    </source>
</reference>
<evidence type="ECO:0000313" key="3">
    <source>
        <dbReference type="Proteomes" id="UP000077315"/>
    </source>
</evidence>
<dbReference type="GeneID" id="28991579"/>
<name>A0A162UTI7_PHYB8</name>
<sequence length="71" mass="8067">MSQGLSQWMSNSASLRSRSLLILQTLKSLFLSAVFIIISLIALRRISLSSQRPNLKTRSLFPDKEFAQHHP</sequence>
<keyword evidence="1" id="KW-0812">Transmembrane</keyword>
<keyword evidence="3" id="KW-1185">Reference proteome</keyword>
<gene>
    <name evidence="2" type="ORF">PHYBLDRAFT_141802</name>
</gene>
<dbReference type="EMBL" id="KV440974">
    <property type="protein sequence ID" value="OAD77942.1"/>
    <property type="molecule type" value="Genomic_DNA"/>
</dbReference>
<evidence type="ECO:0000256" key="1">
    <source>
        <dbReference type="SAM" id="Phobius"/>
    </source>
</evidence>
<dbReference type="AlphaFoldDB" id="A0A162UTI7"/>
<organism evidence="2 3">
    <name type="scientific">Phycomyces blakesleeanus (strain ATCC 8743b / DSM 1359 / FGSC 10004 / NBRC 33097 / NRRL 1555)</name>
    <dbReference type="NCBI Taxonomy" id="763407"/>
    <lineage>
        <taxon>Eukaryota</taxon>
        <taxon>Fungi</taxon>
        <taxon>Fungi incertae sedis</taxon>
        <taxon>Mucoromycota</taxon>
        <taxon>Mucoromycotina</taxon>
        <taxon>Mucoromycetes</taxon>
        <taxon>Mucorales</taxon>
        <taxon>Phycomycetaceae</taxon>
        <taxon>Phycomyces</taxon>
    </lineage>
</organism>
<dbReference type="Proteomes" id="UP000077315">
    <property type="component" value="Unassembled WGS sequence"/>
</dbReference>
<keyword evidence="1" id="KW-0472">Membrane</keyword>